<evidence type="ECO:0000256" key="6">
    <source>
        <dbReference type="ARBA" id="ARBA00023136"/>
    </source>
</evidence>
<evidence type="ECO:0000256" key="5">
    <source>
        <dbReference type="ARBA" id="ARBA00022989"/>
    </source>
</evidence>
<proteinExistence type="inferred from homology"/>
<keyword evidence="3 7" id="KW-0812">Transmembrane</keyword>
<evidence type="ECO:0000256" key="4">
    <source>
        <dbReference type="ARBA" id="ARBA00022801"/>
    </source>
</evidence>
<feature type="transmembrane region" description="Helical" evidence="7">
    <location>
        <begin position="136"/>
        <end position="157"/>
    </location>
</feature>
<evidence type="ECO:0000313" key="9">
    <source>
        <dbReference type="EMBL" id="PQA60944.1"/>
    </source>
</evidence>
<dbReference type="GO" id="GO:0006508">
    <property type="term" value="P:proteolysis"/>
    <property type="evidence" value="ECO:0007669"/>
    <property type="project" value="UniProtKB-KW"/>
</dbReference>
<dbReference type="InterPro" id="IPR022764">
    <property type="entry name" value="Peptidase_S54_rhomboid_dom"/>
</dbReference>
<feature type="transmembrane region" description="Helical" evidence="7">
    <location>
        <begin position="114"/>
        <end position="131"/>
    </location>
</feature>
<dbReference type="PANTHER" id="PTHR43731:SF14">
    <property type="entry name" value="PRESENILIN-ASSOCIATED RHOMBOID-LIKE PROTEIN, MITOCHONDRIAL"/>
    <property type="match status" value="1"/>
</dbReference>
<organism evidence="9 10">
    <name type="scientific">Siphonobacter curvatus</name>
    <dbReference type="NCBI Taxonomy" id="2094562"/>
    <lineage>
        <taxon>Bacteria</taxon>
        <taxon>Pseudomonadati</taxon>
        <taxon>Bacteroidota</taxon>
        <taxon>Cytophagia</taxon>
        <taxon>Cytophagales</taxon>
        <taxon>Cytophagaceae</taxon>
        <taxon>Siphonobacter</taxon>
    </lineage>
</organism>
<feature type="transmembrane region" description="Helical" evidence="7">
    <location>
        <begin position="83"/>
        <end position="102"/>
    </location>
</feature>
<keyword evidence="9" id="KW-0645">Protease</keyword>
<comment type="caution">
    <text evidence="9">The sequence shown here is derived from an EMBL/GenBank/DDBJ whole genome shotgun (WGS) entry which is preliminary data.</text>
</comment>
<comment type="similarity">
    <text evidence="2">Belongs to the peptidase S54 family.</text>
</comment>
<keyword evidence="4" id="KW-0378">Hydrolase</keyword>
<dbReference type="Gene3D" id="1.20.1540.10">
    <property type="entry name" value="Rhomboid-like"/>
    <property type="match status" value="1"/>
</dbReference>
<comment type="subcellular location">
    <subcellularLocation>
        <location evidence="1">Membrane</location>
        <topology evidence="1">Multi-pass membrane protein</topology>
    </subcellularLocation>
</comment>
<accession>A0A2S7ITB4</accession>
<gene>
    <name evidence="9" type="ORF">C5O19_00925</name>
</gene>
<evidence type="ECO:0000259" key="8">
    <source>
        <dbReference type="Pfam" id="PF01694"/>
    </source>
</evidence>
<dbReference type="Pfam" id="PF01694">
    <property type="entry name" value="Rhomboid"/>
    <property type="match status" value="1"/>
</dbReference>
<sequence length="202" mass="22616">MSLTLLFILLAVGASLYAWNNESILRRWVMNPYEVNRRNEYWRFITSGFIHADIGHLAFNMISLYSFGGLVESIFSQISPMGNLLYVALYIGGIIISDLPTYFKHRNNPNYNSLGASGGVSSVIFAGIMFAPTTSLYLFFIPIPIPGWIFGGLYLAYSYWESRRGAGYINHSAHLWGALYGIAFAIAAYPPVIGMFIEQIRG</sequence>
<dbReference type="OrthoDB" id="9807874at2"/>
<keyword evidence="5 7" id="KW-1133">Transmembrane helix</keyword>
<feature type="transmembrane region" description="Helical" evidence="7">
    <location>
        <begin position="42"/>
        <end position="71"/>
    </location>
</feature>
<dbReference type="GO" id="GO:0016020">
    <property type="term" value="C:membrane"/>
    <property type="evidence" value="ECO:0007669"/>
    <property type="project" value="UniProtKB-SubCell"/>
</dbReference>
<feature type="domain" description="Peptidase S54 rhomboid" evidence="8">
    <location>
        <begin position="39"/>
        <end position="187"/>
    </location>
</feature>
<dbReference type="InterPro" id="IPR035952">
    <property type="entry name" value="Rhomboid-like_sf"/>
</dbReference>
<dbReference type="EMBL" id="PTRA01000001">
    <property type="protein sequence ID" value="PQA60944.1"/>
    <property type="molecule type" value="Genomic_DNA"/>
</dbReference>
<evidence type="ECO:0000256" key="7">
    <source>
        <dbReference type="SAM" id="Phobius"/>
    </source>
</evidence>
<protein>
    <submittedName>
        <fullName evidence="9">Rhomboid family intramembrane serine protease</fullName>
    </submittedName>
</protein>
<dbReference type="InterPro" id="IPR050925">
    <property type="entry name" value="Rhomboid_protease_S54"/>
</dbReference>
<reference evidence="10" key="1">
    <citation type="submission" date="2018-02" db="EMBL/GenBank/DDBJ databases">
        <title>Genome sequencing of Solimonas sp. HR-BB.</title>
        <authorList>
            <person name="Lee Y."/>
            <person name="Jeon C.O."/>
        </authorList>
    </citation>
    <scope>NUCLEOTIDE SEQUENCE [LARGE SCALE GENOMIC DNA]</scope>
    <source>
        <strain evidence="10">HR-U</strain>
    </source>
</reference>
<evidence type="ECO:0000313" key="10">
    <source>
        <dbReference type="Proteomes" id="UP000239590"/>
    </source>
</evidence>
<dbReference type="PANTHER" id="PTHR43731">
    <property type="entry name" value="RHOMBOID PROTEASE"/>
    <property type="match status" value="1"/>
</dbReference>
<name>A0A2S7ITB4_9BACT</name>
<keyword evidence="6 7" id="KW-0472">Membrane</keyword>
<evidence type="ECO:0000256" key="2">
    <source>
        <dbReference type="ARBA" id="ARBA00009045"/>
    </source>
</evidence>
<dbReference type="Proteomes" id="UP000239590">
    <property type="component" value="Unassembled WGS sequence"/>
</dbReference>
<feature type="transmembrane region" description="Helical" evidence="7">
    <location>
        <begin position="177"/>
        <end position="197"/>
    </location>
</feature>
<dbReference type="AlphaFoldDB" id="A0A2S7ITB4"/>
<evidence type="ECO:0000256" key="3">
    <source>
        <dbReference type="ARBA" id="ARBA00022692"/>
    </source>
</evidence>
<dbReference type="SUPFAM" id="SSF144091">
    <property type="entry name" value="Rhomboid-like"/>
    <property type="match status" value="1"/>
</dbReference>
<dbReference type="GO" id="GO:0004252">
    <property type="term" value="F:serine-type endopeptidase activity"/>
    <property type="evidence" value="ECO:0007669"/>
    <property type="project" value="InterPro"/>
</dbReference>
<keyword evidence="10" id="KW-1185">Reference proteome</keyword>
<evidence type="ECO:0000256" key="1">
    <source>
        <dbReference type="ARBA" id="ARBA00004141"/>
    </source>
</evidence>